<evidence type="ECO:0000313" key="1">
    <source>
        <dbReference type="EMBL" id="URD72972.1"/>
    </source>
</evidence>
<name>A0A9E7EAI7_9LILI</name>
<reference evidence="1" key="1">
    <citation type="submission" date="2022-05" db="EMBL/GenBank/DDBJ databases">
        <title>The Musa troglodytarum L. genome provides insights into the mechanism of non-climacteric behaviour and enrichment of carotenoids.</title>
        <authorList>
            <person name="Wang J."/>
        </authorList>
    </citation>
    <scope>NUCLEOTIDE SEQUENCE</scope>
    <source>
        <tissue evidence="1">Leaf</tissue>
    </source>
</reference>
<gene>
    <name evidence="1" type="ORF">MUK42_33750</name>
</gene>
<dbReference type="Proteomes" id="UP001055439">
    <property type="component" value="Chromosome 1"/>
</dbReference>
<dbReference type="EMBL" id="CP097502">
    <property type="protein sequence ID" value="URD72972.1"/>
    <property type="molecule type" value="Genomic_DNA"/>
</dbReference>
<sequence>MNTSTTESQRSSSLVFTPVIFFILRSSTKAVTSVAYETCCLIFLNPHESSCTVIAELLDALQRQQSLRKAQLLEQLHGFLAAEVVISMIDLGSRLIVLDDLRCHGITTGD</sequence>
<accession>A0A9E7EAI7</accession>
<protein>
    <submittedName>
        <fullName evidence="1">Uncharacterized protein</fullName>
    </submittedName>
</protein>
<keyword evidence="2" id="KW-1185">Reference proteome</keyword>
<organism evidence="1 2">
    <name type="scientific">Musa troglodytarum</name>
    <name type="common">fe'i banana</name>
    <dbReference type="NCBI Taxonomy" id="320322"/>
    <lineage>
        <taxon>Eukaryota</taxon>
        <taxon>Viridiplantae</taxon>
        <taxon>Streptophyta</taxon>
        <taxon>Embryophyta</taxon>
        <taxon>Tracheophyta</taxon>
        <taxon>Spermatophyta</taxon>
        <taxon>Magnoliopsida</taxon>
        <taxon>Liliopsida</taxon>
        <taxon>Zingiberales</taxon>
        <taxon>Musaceae</taxon>
        <taxon>Musa</taxon>
    </lineage>
</organism>
<proteinExistence type="predicted"/>
<dbReference type="AlphaFoldDB" id="A0A9E7EAI7"/>
<evidence type="ECO:0000313" key="2">
    <source>
        <dbReference type="Proteomes" id="UP001055439"/>
    </source>
</evidence>